<dbReference type="RefSeq" id="WP_313869172.1">
    <property type="nucleotide sequence ID" value="NZ_CP132507.1"/>
</dbReference>
<sequence>MQSLLHRCGMVVRRRWFAREIRPAAREIIESARCLLVSGLLLATMAAGAEPPSLAPRVSEFAWLGTVAGVESGSLVRIALPADALTRLQSRAGHDVRVLNAAGEVIPYAVTGGDGPVRQRHAVQTRAFSFTSTATQAIADLRTEVQLLAALDIKGVWHRNTLISLQVAVSDNLQDWTPVPVKGPVYRFEGAEPPVNTVLELQEPLSVEGRYLRITWPGHTGVKLASLTGRVAGWRPPVPAVRAELGAGVADGASGFVWSFPFATPLSAVHLHMLQGDDPVPLRISARADPAQPWKLLASTVVYRQDLPGGLGSNPPQALPDAQIAQLRIEAGNGVPLPAGGLRLAAELSPMQVLFLATGQGPYTVAAGRAGTAQAAVELESLIPGPAMVPDIVPLRPVKQLRAVLPGAPQLWAASLMPAHWKVRGPVLWAWFLVPLAVAMVAVWVLVRPTHRP</sequence>
<organism evidence="2 3">
    <name type="scientific">Rhodoferax mekongensis</name>
    <dbReference type="NCBI Taxonomy" id="3068341"/>
    <lineage>
        <taxon>Bacteria</taxon>
        <taxon>Pseudomonadati</taxon>
        <taxon>Pseudomonadota</taxon>
        <taxon>Betaproteobacteria</taxon>
        <taxon>Burkholderiales</taxon>
        <taxon>Comamonadaceae</taxon>
        <taxon>Rhodoferax</taxon>
    </lineage>
</organism>
<keyword evidence="1" id="KW-0472">Membrane</keyword>
<evidence type="ECO:0000313" key="3">
    <source>
        <dbReference type="Proteomes" id="UP001302257"/>
    </source>
</evidence>
<reference evidence="2 3" key="1">
    <citation type="submission" date="2023-08" db="EMBL/GenBank/DDBJ databases">
        <title>Rhodoferax potami sp. nov. and Rhodoferax mekongensis sp. nov., isolated from the Mekong River in Thailand.</title>
        <authorList>
            <person name="Kitikhun S."/>
            <person name="Charoenyingcharoen P."/>
            <person name="Siriarchawattana P."/>
            <person name="Likhitrattanapisal S."/>
            <person name="Nilsakha T."/>
            <person name="Chanpet A."/>
            <person name="Rattanawaree P."/>
            <person name="Ingsriswang S."/>
        </authorList>
    </citation>
    <scope>NUCLEOTIDE SEQUENCE [LARGE SCALE GENOMIC DNA]</scope>
    <source>
        <strain evidence="2 3">TBRC 17307</strain>
    </source>
</reference>
<evidence type="ECO:0000256" key="1">
    <source>
        <dbReference type="SAM" id="Phobius"/>
    </source>
</evidence>
<proteinExistence type="predicted"/>
<dbReference type="InterPro" id="IPR025060">
    <property type="entry name" value="DUF3999"/>
</dbReference>
<keyword evidence="1" id="KW-1133">Transmembrane helix</keyword>
<name>A0ABZ0B3R6_9BURK</name>
<keyword evidence="1" id="KW-0812">Transmembrane</keyword>
<evidence type="ECO:0000313" key="2">
    <source>
        <dbReference type="EMBL" id="WNO06473.1"/>
    </source>
</evidence>
<dbReference type="Pfam" id="PF13163">
    <property type="entry name" value="DUF3999"/>
    <property type="match status" value="1"/>
</dbReference>
<keyword evidence="3" id="KW-1185">Reference proteome</keyword>
<accession>A0ABZ0B3R6</accession>
<dbReference type="Proteomes" id="UP001302257">
    <property type="component" value="Chromosome"/>
</dbReference>
<feature type="transmembrane region" description="Helical" evidence="1">
    <location>
        <begin position="428"/>
        <end position="447"/>
    </location>
</feature>
<protein>
    <submittedName>
        <fullName evidence="2">DUF3999 family protein</fullName>
    </submittedName>
</protein>
<gene>
    <name evidence="2" type="ORF">RAN89_08615</name>
</gene>
<dbReference type="EMBL" id="CP132507">
    <property type="protein sequence ID" value="WNO06473.1"/>
    <property type="molecule type" value="Genomic_DNA"/>
</dbReference>